<dbReference type="InterPro" id="IPR050491">
    <property type="entry name" value="AmpC-like"/>
</dbReference>
<evidence type="ECO:0000259" key="2">
    <source>
        <dbReference type="Pfam" id="PF00144"/>
    </source>
</evidence>
<dbReference type="InterPro" id="IPR012338">
    <property type="entry name" value="Beta-lactam/transpept-like"/>
</dbReference>
<organism evidence="3 4">
    <name type="scientific">Herbidospora solisilvae</name>
    <dbReference type="NCBI Taxonomy" id="2696284"/>
    <lineage>
        <taxon>Bacteria</taxon>
        <taxon>Bacillati</taxon>
        <taxon>Actinomycetota</taxon>
        <taxon>Actinomycetes</taxon>
        <taxon>Streptosporangiales</taxon>
        <taxon>Streptosporangiaceae</taxon>
        <taxon>Herbidospora</taxon>
    </lineage>
</organism>
<dbReference type="EMBL" id="WXEW01000001">
    <property type="protein sequence ID" value="NAS20103.1"/>
    <property type="molecule type" value="Genomic_DNA"/>
</dbReference>
<sequence length="358" mass="38367">MRLLLILALTLATGCSAATTPMSFQAYRSLLQERLDAIVEAGAVGVLAEVRHEGRTYRLSSGKAELGGQTPPVADGRFRAWSITKTVTATGVLKLVADGRLSLEDTVETHLPGLLPDGGKVKVRHLLNHTSGIADYVGDLPSTPQELRATDPEPRDLVASVAPRGLAFTPGSEHAYSNTNYAILGLIIEKVTGQPWRTYLTQRVITPAGLEQTILPGQNIAIPGPHAHHYAPLSGRREPQDVTELNPAEAGPAGEMISTAADINTFYAALLTGRLLPAELLKQMLEVTDDRPYGLGVIGTKTPCAGLRYGHTGSFPGYRTQAWSSRQATTQVSMSLNLADTNQLDEPVEEFIEAAFCP</sequence>
<dbReference type="Pfam" id="PF00144">
    <property type="entry name" value="Beta-lactamase"/>
    <property type="match status" value="1"/>
</dbReference>
<dbReference type="AlphaFoldDB" id="A0A7C9JAY7"/>
<feature type="signal peptide" evidence="1">
    <location>
        <begin position="1"/>
        <end position="17"/>
    </location>
</feature>
<proteinExistence type="predicted"/>
<keyword evidence="3" id="KW-0378">Hydrolase</keyword>
<name>A0A7C9JAY7_9ACTN</name>
<dbReference type="Proteomes" id="UP000479526">
    <property type="component" value="Unassembled WGS sequence"/>
</dbReference>
<dbReference type="RefSeq" id="WP_161477653.1">
    <property type="nucleotide sequence ID" value="NZ_WXEW01000001.1"/>
</dbReference>
<dbReference type="PANTHER" id="PTHR46825:SF7">
    <property type="entry name" value="D-ALANYL-D-ALANINE CARBOXYPEPTIDASE"/>
    <property type="match status" value="1"/>
</dbReference>
<reference evidence="3 4" key="1">
    <citation type="submission" date="2020-01" db="EMBL/GenBank/DDBJ databases">
        <title>Herbidospora sp. NEAU-GS84 nov., a novel actinomycete isolated from soil.</title>
        <authorList>
            <person name="Han L."/>
        </authorList>
    </citation>
    <scope>NUCLEOTIDE SEQUENCE [LARGE SCALE GENOMIC DNA]</scope>
    <source>
        <strain evidence="3 4">NEAU-GS84</strain>
    </source>
</reference>
<evidence type="ECO:0000256" key="1">
    <source>
        <dbReference type="SAM" id="SignalP"/>
    </source>
</evidence>
<keyword evidence="1" id="KW-0732">Signal</keyword>
<dbReference type="GO" id="GO:0016787">
    <property type="term" value="F:hydrolase activity"/>
    <property type="evidence" value="ECO:0007669"/>
    <property type="project" value="UniProtKB-KW"/>
</dbReference>
<feature type="chain" id="PRO_5028858650" evidence="1">
    <location>
        <begin position="18"/>
        <end position="358"/>
    </location>
</feature>
<dbReference type="PROSITE" id="PS51257">
    <property type="entry name" value="PROKAR_LIPOPROTEIN"/>
    <property type="match status" value="1"/>
</dbReference>
<protein>
    <submittedName>
        <fullName evidence="3">Serine hydrolase</fullName>
    </submittedName>
</protein>
<comment type="caution">
    <text evidence="3">The sequence shown here is derived from an EMBL/GenBank/DDBJ whole genome shotgun (WGS) entry which is preliminary data.</text>
</comment>
<dbReference type="SUPFAM" id="SSF56601">
    <property type="entry name" value="beta-lactamase/transpeptidase-like"/>
    <property type="match status" value="1"/>
</dbReference>
<evidence type="ECO:0000313" key="4">
    <source>
        <dbReference type="Proteomes" id="UP000479526"/>
    </source>
</evidence>
<accession>A0A7C9JAY7</accession>
<dbReference type="InterPro" id="IPR001466">
    <property type="entry name" value="Beta-lactam-related"/>
</dbReference>
<dbReference type="PANTHER" id="PTHR46825">
    <property type="entry name" value="D-ALANYL-D-ALANINE-CARBOXYPEPTIDASE/ENDOPEPTIDASE AMPH"/>
    <property type="match status" value="1"/>
</dbReference>
<dbReference type="Gene3D" id="3.40.710.10">
    <property type="entry name" value="DD-peptidase/beta-lactamase superfamily"/>
    <property type="match status" value="1"/>
</dbReference>
<keyword evidence="4" id="KW-1185">Reference proteome</keyword>
<gene>
    <name evidence="3" type="ORF">GT755_00215</name>
</gene>
<evidence type="ECO:0000313" key="3">
    <source>
        <dbReference type="EMBL" id="NAS20103.1"/>
    </source>
</evidence>
<feature type="domain" description="Beta-lactamase-related" evidence="2">
    <location>
        <begin position="37"/>
        <end position="348"/>
    </location>
</feature>